<evidence type="ECO:0000259" key="3">
    <source>
        <dbReference type="Pfam" id="PF14504"/>
    </source>
</evidence>
<keyword evidence="5" id="KW-1185">Reference proteome</keyword>
<dbReference type="RefSeq" id="WP_381431927.1">
    <property type="nucleotide sequence ID" value="NZ_JBHSNO010000005.1"/>
</dbReference>
<proteinExistence type="predicted"/>
<feature type="domain" description="CAP-associated" evidence="3">
    <location>
        <begin position="68"/>
        <end position="204"/>
    </location>
</feature>
<evidence type="ECO:0000256" key="1">
    <source>
        <dbReference type="SAM" id="MobiDB-lite"/>
    </source>
</evidence>
<feature type="region of interest" description="Disordered" evidence="1">
    <location>
        <begin position="32"/>
        <end position="62"/>
    </location>
</feature>
<dbReference type="Pfam" id="PF00188">
    <property type="entry name" value="CAP"/>
    <property type="match status" value="1"/>
</dbReference>
<name>A0ABW0TH86_9BACL</name>
<dbReference type="PANTHER" id="PTHR31157">
    <property type="entry name" value="SCP DOMAIN-CONTAINING PROTEIN"/>
    <property type="match status" value="1"/>
</dbReference>
<dbReference type="Gene3D" id="3.40.33.10">
    <property type="entry name" value="CAP"/>
    <property type="match status" value="1"/>
</dbReference>
<evidence type="ECO:0000313" key="5">
    <source>
        <dbReference type="Proteomes" id="UP001596109"/>
    </source>
</evidence>
<evidence type="ECO:0000259" key="2">
    <source>
        <dbReference type="Pfam" id="PF00188"/>
    </source>
</evidence>
<feature type="domain" description="SCP" evidence="2">
    <location>
        <begin position="235"/>
        <end position="337"/>
    </location>
</feature>
<dbReference type="PANTHER" id="PTHR31157:SF26">
    <property type="entry name" value="SCP-LIKE EXTRACELLULAR PROTEIN"/>
    <property type="match status" value="1"/>
</dbReference>
<reference evidence="5" key="1">
    <citation type="journal article" date="2019" name="Int. J. Syst. Evol. Microbiol.">
        <title>The Global Catalogue of Microorganisms (GCM) 10K type strain sequencing project: providing services to taxonomists for standard genome sequencing and annotation.</title>
        <authorList>
            <consortium name="The Broad Institute Genomics Platform"/>
            <consortium name="The Broad Institute Genome Sequencing Center for Infectious Disease"/>
            <person name="Wu L."/>
            <person name="Ma J."/>
        </authorList>
    </citation>
    <scope>NUCLEOTIDE SEQUENCE [LARGE SCALE GENOMIC DNA]</scope>
    <source>
        <strain evidence="5">CGMCC 4.1434</strain>
    </source>
</reference>
<dbReference type="EMBL" id="JBHSNO010000005">
    <property type="protein sequence ID" value="MFC5588547.1"/>
    <property type="molecule type" value="Genomic_DNA"/>
</dbReference>
<protein>
    <submittedName>
        <fullName evidence="4">CAP domain-containing protein</fullName>
    </submittedName>
</protein>
<dbReference type="InterPro" id="IPR029410">
    <property type="entry name" value="CAP_assoc"/>
</dbReference>
<organism evidence="4 5">
    <name type="scientific">Sporosarcina soli</name>
    <dbReference type="NCBI Taxonomy" id="334736"/>
    <lineage>
        <taxon>Bacteria</taxon>
        <taxon>Bacillati</taxon>
        <taxon>Bacillota</taxon>
        <taxon>Bacilli</taxon>
        <taxon>Bacillales</taxon>
        <taxon>Caryophanaceae</taxon>
        <taxon>Sporosarcina</taxon>
    </lineage>
</organism>
<dbReference type="InterPro" id="IPR035940">
    <property type="entry name" value="CAP_sf"/>
</dbReference>
<dbReference type="SUPFAM" id="SSF55797">
    <property type="entry name" value="PR-1-like"/>
    <property type="match status" value="1"/>
</dbReference>
<dbReference type="CDD" id="cd05379">
    <property type="entry name" value="CAP_bacterial"/>
    <property type="match status" value="1"/>
</dbReference>
<comment type="caution">
    <text evidence="4">The sequence shown here is derived from an EMBL/GenBank/DDBJ whole genome shotgun (WGS) entry which is preliminary data.</text>
</comment>
<dbReference type="Proteomes" id="UP001596109">
    <property type="component" value="Unassembled WGS sequence"/>
</dbReference>
<gene>
    <name evidence="4" type="ORF">ACFPRA_06595</name>
</gene>
<accession>A0ABW0TH86</accession>
<evidence type="ECO:0000313" key="4">
    <source>
        <dbReference type="EMBL" id="MFC5588547.1"/>
    </source>
</evidence>
<dbReference type="Pfam" id="PF14504">
    <property type="entry name" value="CAP_assoc_N"/>
    <property type="match status" value="1"/>
</dbReference>
<dbReference type="InterPro" id="IPR014044">
    <property type="entry name" value="CAP_dom"/>
</dbReference>
<sequence>MMKVIWRIIPLLIIVLILFYLMDDRVKENEPLESPVKQGSAIQVPGNGGETTHPQRERPTSGLSVFVGESSKQLLEQKGDPDRVEPSEYGYEWWIYQTEFQMMAGVKDGKVNQIYTANSNSDVAPFEIGQDVEEIYRTTIIESEISIENGENIYTFSLNSEDIKSRPLVQYENVYAQLYTDVEDGKLEAIRFIDPITLVLHQPYDMSYMGEIVHPTRSASNMQAEVDRAMERQIFDLTNIYREKHGVPNVQGDYKLSEVARKHSEDMALENEQSEEPHVLASLAERLKEVGIDHRKAGENIASNYVDAIEAVHGWLNSSAHRSVLLDKDFTHLGTGAFGKYYTQDFIRMHIDEKKRQ</sequence>